<evidence type="ECO:0000256" key="7">
    <source>
        <dbReference type="PIRSR" id="PIRSR005378-1"/>
    </source>
</evidence>
<feature type="active site" description="Tele-AMP-histidine intermediate" evidence="7">
    <location>
        <position position="314"/>
    </location>
</feature>
<dbReference type="GO" id="GO:0005634">
    <property type="term" value="C:nucleus"/>
    <property type="evidence" value="ECO:0007669"/>
    <property type="project" value="TreeGrafter"/>
</dbReference>
<dbReference type="Gene3D" id="3.30.360.20">
    <property type="entry name" value="RNA 3'-terminal phosphate cyclase, insert domain"/>
    <property type="match status" value="1"/>
</dbReference>
<name>A0A6V7HAU5_9HYME</name>
<dbReference type="SUPFAM" id="SSF55205">
    <property type="entry name" value="EPT/RTPC-like"/>
    <property type="match status" value="1"/>
</dbReference>
<evidence type="ECO:0000256" key="4">
    <source>
        <dbReference type="ARBA" id="ARBA00022598"/>
    </source>
</evidence>
<dbReference type="InterPro" id="IPR013792">
    <property type="entry name" value="RNA3'P_cycl/enolpyr_Trfase_a/b"/>
</dbReference>
<organism evidence="11 12">
    <name type="scientific">Heterotrigona itama</name>
    <dbReference type="NCBI Taxonomy" id="395501"/>
    <lineage>
        <taxon>Eukaryota</taxon>
        <taxon>Metazoa</taxon>
        <taxon>Ecdysozoa</taxon>
        <taxon>Arthropoda</taxon>
        <taxon>Hexapoda</taxon>
        <taxon>Insecta</taxon>
        <taxon>Pterygota</taxon>
        <taxon>Neoptera</taxon>
        <taxon>Endopterygota</taxon>
        <taxon>Hymenoptera</taxon>
        <taxon>Apocrita</taxon>
        <taxon>Aculeata</taxon>
        <taxon>Apoidea</taxon>
        <taxon>Anthophila</taxon>
        <taxon>Apidae</taxon>
        <taxon>Heterotrigona</taxon>
    </lineage>
</organism>
<evidence type="ECO:0000259" key="10">
    <source>
        <dbReference type="Pfam" id="PF05189"/>
    </source>
</evidence>
<comment type="catalytic activity">
    <reaction evidence="6">
        <text>a 3'-end 3'-phospho-ribonucleotide-RNA + ATP = a 3'-end 2',3'-cyclophospho-ribonucleotide-RNA + AMP + diphosphate</text>
        <dbReference type="Rhea" id="RHEA:23976"/>
        <dbReference type="Rhea" id="RHEA-COMP:10463"/>
        <dbReference type="Rhea" id="RHEA-COMP:10464"/>
        <dbReference type="ChEBI" id="CHEBI:30616"/>
        <dbReference type="ChEBI" id="CHEBI:33019"/>
        <dbReference type="ChEBI" id="CHEBI:83062"/>
        <dbReference type="ChEBI" id="CHEBI:83064"/>
        <dbReference type="ChEBI" id="CHEBI:456215"/>
        <dbReference type="EC" id="6.5.1.4"/>
    </reaction>
</comment>
<dbReference type="EMBL" id="CAJDYZ010008936">
    <property type="protein sequence ID" value="CAD1475998.1"/>
    <property type="molecule type" value="Genomic_DNA"/>
</dbReference>
<evidence type="ECO:0000313" key="12">
    <source>
        <dbReference type="Proteomes" id="UP000752696"/>
    </source>
</evidence>
<dbReference type="InterPro" id="IPR000228">
    <property type="entry name" value="RNA3'_term_phos_cyc"/>
</dbReference>
<dbReference type="Proteomes" id="UP000752696">
    <property type="component" value="Unassembled WGS sequence"/>
</dbReference>
<feature type="binding site" evidence="8">
    <location>
        <begin position="286"/>
        <end position="290"/>
    </location>
    <ligand>
        <name>ATP</name>
        <dbReference type="ChEBI" id="CHEBI:30616"/>
    </ligand>
</feature>
<dbReference type="PANTHER" id="PTHR11096:SF0">
    <property type="entry name" value="RNA 3'-TERMINAL PHOSPHATE CYCLASE"/>
    <property type="match status" value="1"/>
</dbReference>
<dbReference type="NCBIfam" id="TIGR03399">
    <property type="entry name" value="RNA_3prim_cycl"/>
    <property type="match status" value="1"/>
</dbReference>
<keyword evidence="5 8" id="KW-0547">Nucleotide-binding</keyword>
<dbReference type="InterPro" id="IPR037136">
    <property type="entry name" value="RNA3'_phos_cyclase_dom_sf"/>
</dbReference>
<dbReference type="GO" id="GO:0006396">
    <property type="term" value="P:RNA processing"/>
    <property type="evidence" value="ECO:0007669"/>
    <property type="project" value="InterPro"/>
</dbReference>
<reference evidence="11" key="1">
    <citation type="submission" date="2020-07" db="EMBL/GenBank/DDBJ databases">
        <authorList>
            <person name="Nazaruddin N."/>
        </authorList>
    </citation>
    <scope>NUCLEOTIDE SEQUENCE</scope>
</reference>
<dbReference type="GO" id="GO:0005524">
    <property type="term" value="F:ATP binding"/>
    <property type="evidence" value="ECO:0007669"/>
    <property type="project" value="UniProtKB-KW"/>
</dbReference>
<keyword evidence="12" id="KW-1185">Reference proteome</keyword>
<sequence>GGQVLRIALCLSALHKIPVKIYNIRAGRPKSGLAAQHLKGVELLRDMCNAEVHGAYIGSTVLEFKPGQLNKRHMFLMDTGTAGCICLLAQVALPCALFLPQKDIVTLIFKGGTNVPMGPHIEYFTKIFRPLLNKFGADFDFRVVTRGYYPKGGGEVHLYIKPVYTLKAINLIEPGIPHEITGWAYVAGVVHIKEAYRMANDVKSTLTIGLKEFNIPVPPISIEVYKEDRSVAVGNGSGINVMCATTSGCIIGASGLGPGCLEQVPGIQAANEILDTILARSCIDEHAQDQLIILMALAKGISKINLGNRKLTCHTETAIRVTELILKQFNLHFKLSENKDDEGNASYSLECEGCGYENKNIK</sequence>
<dbReference type="AlphaFoldDB" id="A0A6V7HAU5"/>
<evidence type="ECO:0000256" key="1">
    <source>
        <dbReference type="ARBA" id="ARBA00009206"/>
    </source>
</evidence>
<dbReference type="InterPro" id="IPR023797">
    <property type="entry name" value="RNA3'_phos_cyclase_dom"/>
</dbReference>
<keyword evidence="4" id="KW-0436">Ligase</keyword>
<gene>
    <name evidence="11" type="ORF">MHI_LOCUS612287</name>
</gene>
<protein>
    <recommendedName>
        <fullName evidence="3">RNA 3'-terminal phosphate cyclase</fullName>
        <ecNumber evidence="2">6.5.1.4</ecNumber>
    </recommendedName>
</protein>
<feature type="non-terminal residue" evidence="11">
    <location>
        <position position="362"/>
    </location>
</feature>
<evidence type="ECO:0000256" key="6">
    <source>
        <dbReference type="ARBA" id="ARBA00024481"/>
    </source>
</evidence>
<evidence type="ECO:0000256" key="2">
    <source>
        <dbReference type="ARBA" id="ARBA00012725"/>
    </source>
</evidence>
<dbReference type="GO" id="GO:0003963">
    <property type="term" value="F:RNA-3'-phosphate cyclase activity"/>
    <property type="evidence" value="ECO:0007669"/>
    <property type="project" value="UniProtKB-EC"/>
</dbReference>
<feature type="domain" description="RNA 3'-terminal phosphate cyclase" evidence="9">
    <location>
        <begin position="1"/>
        <end position="327"/>
    </location>
</feature>
<comment type="caution">
    <text evidence="11">The sequence shown here is derived from an EMBL/GenBank/DDBJ whole genome shotgun (WGS) entry which is preliminary data.</text>
</comment>
<evidence type="ECO:0000256" key="8">
    <source>
        <dbReference type="PIRSR" id="PIRSR005378-2"/>
    </source>
</evidence>
<evidence type="ECO:0000259" key="9">
    <source>
        <dbReference type="Pfam" id="PF01137"/>
    </source>
</evidence>
<dbReference type="PANTHER" id="PTHR11096">
    <property type="entry name" value="RNA 3' TERMINAL PHOSPHATE CYCLASE"/>
    <property type="match status" value="1"/>
</dbReference>
<dbReference type="InterPro" id="IPR017770">
    <property type="entry name" value="RNA3'_term_phos_cyc_type_1"/>
</dbReference>
<dbReference type="PIRSF" id="PIRSF005378">
    <property type="entry name" value="RNA3'_term_phos_cycl_euk"/>
    <property type="match status" value="1"/>
</dbReference>
<dbReference type="Gene3D" id="3.65.10.20">
    <property type="entry name" value="RNA 3'-terminal phosphate cyclase domain"/>
    <property type="match status" value="1"/>
</dbReference>
<dbReference type="EC" id="6.5.1.4" evidence="2"/>
<dbReference type="InterPro" id="IPR036553">
    <property type="entry name" value="RPTC_insert"/>
</dbReference>
<feature type="domain" description="RNA 3'-terminal phosphate cyclase insert" evidence="10">
    <location>
        <begin position="173"/>
        <end position="277"/>
    </location>
</feature>
<feature type="binding site" evidence="8">
    <location>
        <position position="90"/>
    </location>
    <ligand>
        <name>ATP</name>
        <dbReference type="ChEBI" id="CHEBI:30616"/>
    </ligand>
</feature>
<proteinExistence type="inferred from homology"/>
<evidence type="ECO:0000256" key="3">
    <source>
        <dbReference type="ARBA" id="ARBA00021428"/>
    </source>
</evidence>
<keyword evidence="8" id="KW-0067">ATP-binding</keyword>
<dbReference type="Pfam" id="PF05189">
    <property type="entry name" value="RTC_insert"/>
    <property type="match status" value="1"/>
</dbReference>
<evidence type="ECO:0000256" key="5">
    <source>
        <dbReference type="ARBA" id="ARBA00022741"/>
    </source>
</evidence>
<dbReference type="InterPro" id="IPR020719">
    <property type="entry name" value="RNA3'_term_phos_cycl-like_CS"/>
</dbReference>
<accession>A0A6V7HAU5</accession>
<dbReference type="InterPro" id="IPR013791">
    <property type="entry name" value="RNA3'-term_phos_cycl_insert"/>
</dbReference>
<evidence type="ECO:0000313" key="11">
    <source>
        <dbReference type="EMBL" id="CAD1475998.1"/>
    </source>
</evidence>
<dbReference type="PROSITE" id="PS01287">
    <property type="entry name" value="RTC"/>
    <property type="match status" value="1"/>
</dbReference>
<comment type="similarity">
    <text evidence="1">Belongs to the RNA 3'-terminal cyclase family. Type 1 subfamily.</text>
</comment>
<dbReference type="Pfam" id="PF01137">
    <property type="entry name" value="RTC"/>
    <property type="match status" value="1"/>
</dbReference>